<reference evidence="2" key="1">
    <citation type="journal article" date="2015" name="Nature">
        <title>Complex archaea that bridge the gap between prokaryotes and eukaryotes.</title>
        <authorList>
            <person name="Spang A."/>
            <person name="Saw J.H."/>
            <person name="Jorgensen S.L."/>
            <person name="Zaremba-Niedzwiedzka K."/>
            <person name="Martijn J."/>
            <person name="Lind A.E."/>
            <person name="van Eijk R."/>
            <person name="Schleper C."/>
            <person name="Guy L."/>
            <person name="Ettema T.J."/>
        </authorList>
    </citation>
    <scope>NUCLEOTIDE SEQUENCE</scope>
</reference>
<feature type="compositionally biased region" description="Basic and acidic residues" evidence="1">
    <location>
        <begin position="248"/>
        <end position="262"/>
    </location>
</feature>
<dbReference type="AlphaFoldDB" id="A0A0F9QBS4"/>
<proteinExistence type="predicted"/>
<evidence type="ECO:0000256" key="1">
    <source>
        <dbReference type="SAM" id="MobiDB-lite"/>
    </source>
</evidence>
<comment type="caution">
    <text evidence="2">The sequence shown here is derived from an EMBL/GenBank/DDBJ whole genome shotgun (WGS) entry which is preliminary data.</text>
</comment>
<name>A0A0F9QBS4_9ZZZZ</name>
<gene>
    <name evidence="2" type="ORF">LCGC14_0793160</name>
</gene>
<feature type="region of interest" description="Disordered" evidence="1">
    <location>
        <begin position="184"/>
        <end position="262"/>
    </location>
</feature>
<dbReference type="EMBL" id="LAZR01002101">
    <property type="protein sequence ID" value="KKN34482.1"/>
    <property type="molecule type" value="Genomic_DNA"/>
</dbReference>
<sequence length="262" mass="30906">MYIGWAPLPPGVPFVAGVGVRHTAFSIPASHWVFVDGNYFLDTSLHLHVYPYERNRTIIRYTVHKTNIYVRNNRVVNEGVSIDRVRRITKKQISKYELKDINKAEVRRIKAGQLEVYRPKIRKSETAKPKTVVRKDEAKARISGGRTVIRKTDKKVSAAEREKNLRDAQEREIRILERSQQREKKELEQKLETERKTARTSAVKKRVERDHKEKVIQLQKSHTEEKTNIKKRHEEEKKKVVKKKKDDKKKAEKKTVKKKIEK</sequence>
<organism evidence="2">
    <name type="scientific">marine sediment metagenome</name>
    <dbReference type="NCBI Taxonomy" id="412755"/>
    <lineage>
        <taxon>unclassified sequences</taxon>
        <taxon>metagenomes</taxon>
        <taxon>ecological metagenomes</taxon>
    </lineage>
</organism>
<evidence type="ECO:0000313" key="2">
    <source>
        <dbReference type="EMBL" id="KKN34482.1"/>
    </source>
</evidence>
<accession>A0A0F9QBS4</accession>
<feature type="compositionally biased region" description="Basic and acidic residues" evidence="1">
    <location>
        <begin position="184"/>
        <end position="197"/>
    </location>
</feature>
<feature type="compositionally biased region" description="Basic and acidic residues" evidence="1">
    <location>
        <begin position="205"/>
        <end position="238"/>
    </location>
</feature>
<protein>
    <submittedName>
        <fullName evidence="2">Uncharacterized protein</fullName>
    </submittedName>
</protein>